<comment type="caution">
    <text evidence="3">The sequence shown here is derived from an EMBL/GenBank/DDBJ whole genome shotgun (WGS) entry which is preliminary data.</text>
</comment>
<keyword evidence="1" id="KW-0732">Signal</keyword>
<gene>
    <name evidence="3" type="ORF">LX99_03995</name>
</gene>
<name>A0A316H5J3_9SPHI</name>
<organism evidence="3 4">
    <name type="scientific">Mucilaginibacter oryzae</name>
    <dbReference type="NCBI Taxonomy" id="468058"/>
    <lineage>
        <taxon>Bacteria</taxon>
        <taxon>Pseudomonadati</taxon>
        <taxon>Bacteroidota</taxon>
        <taxon>Sphingobacteriia</taxon>
        <taxon>Sphingobacteriales</taxon>
        <taxon>Sphingobacteriaceae</taxon>
        <taxon>Mucilaginibacter</taxon>
    </lineage>
</organism>
<protein>
    <recommendedName>
        <fullName evidence="2">DUF5977 domain-containing protein</fullName>
    </recommendedName>
</protein>
<dbReference type="Proteomes" id="UP000245678">
    <property type="component" value="Unassembled WGS sequence"/>
</dbReference>
<dbReference type="EMBL" id="QGHA01000009">
    <property type="protein sequence ID" value="PWK74194.1"/>
    <property type="molecule type" value="Genomic_DNA"/>
</dbReference>
<keyword evidence="4" id="KW-1185">Reference proteome</keyword>
<evidence type="ECO:0000313" key="4">
    <source>
        <dbReference type="Proteomes" id="UP000245678"/>
    </source>
</evidence>
<dbReference type="RefSeq" id="WP_146203171.1">
    <property type="nucleotide sequence ID" value="NZ_QGHA01000009.1"/>
</dbReference>
<feature type="signal peptide" evidence="1">
    <location>
        <begin position="1"/>
        <end position="20"/>
    </location>
</feature>
<feature type="domain" description="DUF5977" evidence="2">
    <location>
        <begin position="137"/>
        <end position="201"/>
    </location>
</feature>
<evidence type="ECO:0000256" key="1">
    <source>
        <dbReference type="SAM" id="SignalP"/>
    </source>
</evidence>
<dbReference type="InterPro" id="IPR046020">
    <property type="entry name" value="DUF5977"/>
</dbReference>
<sequence length="406" mass="42999">MKKIFLLCSIIMMYCFSVNAQGISPTSATINSGDDVTFKATGESSIGYFIILTSAVVTPPGSPVTVTADGGVTYYDKFSLSPTTFKYKFVNSSTSAQTVFITFTFTKNNDVNGSQDDQYRVSTTITVNGKVTAPTIFYNDAQSRTFNNTTCGAGYASDPYTYTVAKNKYSSTISVADANAKAIAEINANGQNAANANTTCKLILYNEAQFGDFTRNNCGLGSTGTTVRYIVPAKRYSSLISVADANAKAVADVNANGQANANAGGTCSPVTYVRLEYSNLQTTNTGFEIEKSATLTIKFYQDAACTQPLAITSDMGVIVQQTAVRTESTINPNGTTTSNTTYNATAGTNNYSLGFNFINISPVSSSHGDHGGGTTPTGSHGILSYTYTVLANNNLYFPVASTPPNF</sequence>
<evidence type="ECO:0000259" key="2">
    <source>
        <dbReference type="Pfam" id="PF19404"/>
    </source>
</evidence>
<feature type="domain" description="DUF5977" evidence="2">
    <location>
        <begin position="205"/>
        <end position="268"/>
    </location>
</feature>
<reference evidence="3 4" key="1">
    <citation type="submission" date="2018-05" db="EMBL/GenBank/DDBJ databases">
        <title>Genomic Encyclopedia of Archaeal and Bacterial Type Strains, Phase II (KMG-II): from individual species to whole genera.</title>
        <authorList>
            <person name="Goeker M."/>
        </authorList>
    </citation>
    <scope>NUCLEOTIDE SEQUENCE [LARGE SCALE GENOMIC DNA]</scope>
    <source>
        <strain evidence="3 4">DSM 19975</strain>
    </source>
</reference>
<dbReference type="AlphaFoldDB" id="A0A316H5J3"/>
<evidence type="ECO:0000313" key="3">
    <source>
        <dbReference type="EMBL" id="PWK74194.1"/>
    </source>
</evidence>
<dbReference type="Pfam" id="PF19404">
    <property type="entry name" value="DUF5977"/>
    <property type="match status" value="2"/>
</dbReference>
<feature type="chain" id="PRO_5016443625" description="DUF5977 domain-containing protein" evidence="1">
    <location>
        <begin position="21"/>
        <end position="406"/>
    </location>
</feature>
<accession>A0A316H5J3</accession>
<proteinExistence type="predicted"/>